<evidence type="ECO:0000313" key="3">
    <source>
        <dbReference type="EMBL" id="MZR32197.1"/>
    </source>
</evidence>
<organism evidence="3 4">
    <name type="scientific">Sneathiella litorea</name>
    <dbReference type="NCBI Taxonomy" id="2606216"/>
    <lineage>
        <taxon>Bacteria</taxon>
        <taxon>Pseudomonadati</taxon>
        <taxon>Pseudomonadota</taxon>
        <taxon>Alphaproteobacteria</taxon>
        <taxon>Sneathiellales</taxon>
        <taxon>Sneathiellaceae</taxon>
        <taxon>Sneathiella</taxon>
    </lineage>
</organism>
<dbReference type="InterPro" id="IPR029058">
    <property type="entry name" value="AB_hydrolase_fold"/>
</dbReference>
<gene>
    <name evidence="3" type="ORF">GQE98_16285</name>
</gene>
<dbReference type="SUPFAM" id="SSF53474">
    <property type="entry name" value="alpha/beta-Hydrolases"/>
    <property type="match status" value="1"/>
</dbReference>
<proteinExistence type="predicted"/>
<evidence type="ECO:0000313" key="4">
    <source>
        <dbReference type="Proteomes" id="UP000476030"/>
    </source>
</evidence>
<dbReference type="Pfam" id="PF20434">
    <property type="entry name" value="BD-FAE"/>
    <property type="match status" value="1"/>
</dbReference>
<keyword evidence="4" id="KW-1185">Reference proteome</keyword>
<feature type="domain" description="BD-FAE-like" evidence="2">
    <location>
        <begin position="69"/>
        <end position="161"/>
    </location>
</feature>
<evidence type="ECO:0000256" key="1">
    <source>
        <dbReference type="ARBA" id="ARBA00022801"/>
    </source>
</evidence>
<accession>A0A6L8WDG4</accession>
<dbReference type="EMBL" id="WTUW01000009">
    <property type="protein sequence ID" value="MZR32197.1"/>
    <property type="molecule type" value="Genomic_DNA"/>
</dbReference>
<dbReference type="Proteomes" id="UP000476030">
    <property type="component" value="Unassembled WGS sequence"/>
</dbReference>
<dbReference type="Gene3D" id="3.40.50.1820">
    <property type="entry name" value="alpha/beta hydrolase"/>
    <property type="match status" value="1"/>
</dbReference>
<keyword evidence="1 3" id="KW-0378">Hydrolase</keyword>
<dbReference type="PANTHER" id="PTHR48081:SF33">
    <property type="entry name" value="KYNURENINE FORMAMIDASE"/>
    <property type="match status" value="1"/>
</dbReference>
<dbReference type="InterPro" id="IPR050300">
    <property type="entry name" value="GDXG_lipolytic_enzyme"/>
</dbReference>
<dbReference type="InterPro" id="IPR049492">
    <property type="entry name" value="BD-FAE-like_dom"/>
</dbReference>
<dbReference type="GO" id="GO:0016787">
    <property type="term" value="F:hydrolase activity"/>
    <property type="evidence" value="ECO:0007669"/>
    <property type="project" value="UniProtKB-KW"/>
</dbReference>
<sequence length="286" mass="31571">MILEGLTTREINELNIEYLPRHTVPDMQRYFDEAARRSAAARERLSGHYDLAYGDTALQSVDIFPATNPGAPVFVFIHGGYWRAQDKSTYSEIAEPFVNAGATVVLPNYDLCPAVTITDIVQQMREALAWIYANITQFNGNPEKHYLSGHSAGGHLTGMMMATDWPAMGLPKDLLKGASPLSGLFDIEPHRHTELQGDIRLTAEEAAANSPQFLPLTATCPVLCAVGGGESGSFHRQSREFAEKCRAAGLPCEYLELNTDNHFDITDRLHKPEDPLTRAQLKLMGL</sequence>
<protein>
    <submittedName>
        <fullName evidence="3">Alpha/beta hydrolase fold domain-containing protein</fullName>
    </submittedName>
</protein>
<dbReference type="AlphaFoldDB" id="A0A6L8WDG4"/>
<reference evidence="3 4" key="1">
    <citation type="submission" date="2019-12" db="EMBL/GenBank/DDBJ databases">
        <title>Snethiella sp. nov. sp. isolated from sea sand.</title>
        <authorList>
            <person name="Kim J."/>
            <person name="Jeong S.E."/>
            <person name="Jung H.S."/>
            <person name="Jeon C.O."/>
        </authorList>
    </citation>
    <scope>NUCLEOTIDE SEQUENCE [LARGE SCALE GENOMIC DNA]</scope>
    <source>
        <strain evidence="3 4">DP05</strain>
    </source>
</reference>
<dbReference type="RefSeq" id="WP_161316762.1">
    <property type="nucleotide sequence ID" value="NZ_WTUW01000009.1"/>
</dbReference>
<comment type="caution">
    <text evidence="3">The sequence shown here is derived from an EMBL/GenBank/DDBJ whole genome shotgun (WGS) entry which is preliminary data.</text>
</comment>
<dbReference type="PANTHER" id="PTHR48081">
    <property type="entry name" value="AB HYDROLASE SUPERFAMILY PROTEIN C4A8.06C"/>
    <property type="match status" value="1"/>
</dbReference>
<name>A0A6L8WDG4_9PROT</name>
<evidence type="ECO:0000259" key="2">
    <source>
        <dbReference type="Pfam" id="PF20434"/>
    </source>
</evidence>